<evidence type="ECO:0000313" key="1">
    <source>
        <dbReference type="EMBL" id="GIY47249.1"/>
    </source>
</evidence>
<evidence type="ECO:0000313" key="2">
    <source>
        <dbReference type="Proteomes" id="UP001054837"/>
    </source>
</evidence>
<dbReference type="AlphaFoldDB" id="A0AAV4TNE7"/>
<proteinExistence type="predicted"/>
<accession>A0AAV4TNE7</accession>
<dbReference type="EMBL" id="BPLQ01009905">
    <property type="protein sequence ID" value="GIY47249.1"/>
    <property type="molecule type" value="Genomic_DNA"/>
</dbReference>
<protein>
    <submittedName>
        <fullName evidence="1">Uncharacterized protein</fullName>
    </submittedName>
</protein>
<keyword evidence="2" id="KW-1185">Reference proteome</keyword>
<reference evidence="1 2" key="1">
    <citation type="submission" date="2021-06" db="EMBL/GenBank/DDBJ databases">
        <title>Caerostris darwini draft genome.</title>
        <authorList>
            <person name="Kono N."/>
            <person name="Arakawa K."/>
        </authorList>
    </citation>
    <scope>NUCLEOTIDE SEQUENCE [LARGE SCALE GENOMIC DNA]</scope>
</reference>
<dbReference type="Proteomes" id="UP001054837">
    <property type="component" value="Unassembled WGS sequence"/>
</dbReference>
<name>A0AAV4TNE7_9ARAC</name>
<organism evidence="1 2">
    <name type="scientific">Caerostris darwini</name>
    <dbReference type="NCBI Taxonomy" id="1538125"/>
    <lineage>
        <taxon>Eukaryota</taxon>
        <taxon>Metazoa</taxon>
        <taxon>Ecdysozoa</taxon>
        <taxon>Arthropoda</taxon>
        <taxon>Chelicerata</taxon>
        <taxon>Arachnida</taxon>
        <taxon>Araneae</taxon>
        <taxon>Araneomorphae</taxon>
        <taxon>Entelegynae</taxon>
        <taxon>Araneoidea</taxon>
        <taxon>Araneidae</taxon>
        <taxon>Caerostris</taxon>
    </lineage>
</organism>
<sequence>MCGKQQNLSLWHQQVLKRRRRERENLPCGGGLQTTGRRDEEWVTADTQHTRLVLLRHPCLPRENILFQQNATEGFKIRCLVHAPLKHLRKQYFILDGTTIDNL</sequence>
<gene>
    <name evidence="1" type="ORF">CDAR_519521</name>
</gene>
<comment type="caution">
    <text evidence="1">The sequence shown here is derived from an EMBL/GenBank/DDBJ whole genome shotgun (WGS) entry which is preliminary data.</text>
</comment>